<feature type="compositionally biased region" description="Low complexity" evidence="1">
    <location>
        <begin position="124"/>
        <end position="138"/>
    </location>
</feature>
<dbReference type="SUPFAM" id="SSF56059">
    <property type="entry name" value="Glutathione synthetase ATP-binding domain-like"/>
    <property type="match status" value="1"/>
</dbReference>
<dbReference type="Pfam" id="PF02750">
    <property type="entry name" value="Synapsin_C"/>
    <property type="match status" value="1"/>
</dbReference>
<accession>A0ABY7FTU8</accession>
<organism evidence="3 4">
    <name type="scientific">Mya arenaria</name>
    <name type="common">Soft-shell clam</name>
    <dbReference type="NCBI Taxonomy" id="6604"/>
    <lineage>
        <taxon>Eukaryota</taxon>
        <taxon>Metazoa</taxon>
        <taxon>Spiralia</taxon>
        <taxon>Lophotrochozoa</taxon>
        <taxon>Mollusca</taxon>
        <taxon>Bivalvia</taxon>
        <taxon>Autobranchia</taxon>
        <taxon>Heteroconchia</taxon>
        <taxon>Euheterodonta</taxon>
        <taxon>Imparidentia</taxon>
        <taxon>Neoheterodontei</taxon>
        <taxon>Myida</taxon>
        <taxon>Myoidea</taxon>
        <taxon>Myidae</taxon>
        <taxon>Mya</taxon>
    </lineage>
</organism>
<feature type="domain" description="Synapsin ATP-binding" evidence="2">
    <location>
        <begin position="1"/>
        <end position="73"/>
    </location>
</feature>
<evidence type="ECO:0000313" key="3">
    <source>
        <dbReference type="EMBL" id="WAR25037.1"/>
    </source>
</evidence>
<dbReference type="EMBL" id="CP111025">
    <property type="protein sequence ID" value="WAR25037.1"/>
    <property type="molecule type" value="Genomic_DNA"/>
</dbReference>
<name>A0ABY7FTU8_MYAAR</name>
<keyword evidence="4" id="KW-1185">Reference proteome</keyword>
<evidence type="ECO:0000313" key="4">
    <source>
        <dbReference type="Proteomes" id="UP001164746"/>
    </source>
</evidence>
<reference evidence="3" key="1">
    <citation type="submission" date="2022-11" db="EMBL/GenBank/DDBJ databases">
        <title>Centuries of genome instability and evolution in soft-shell clam transmissible cancer (bioRxiv).</title>
        <authorList>
            <person name="Hart S.F.M."/>
            <person name="Yonemitsu M.A."/>
            <person name="Giersch R.M."/>
            <person name="Beal B.F."/>
            <person name="Arriagada G."/>
            <person name="Davis B.W."/>
            <person name="Ostrander E.A."/>
            <person name="Goff S.P."/>
            <person name="Metzger M.J."/>
        </authorList>
    </citation>
    <scope>NUCLEOTIDE SEQUENCE</scope>
    <source>
        <strain evidence="3">MELC-2E11</strain>
        <tissue evidence="3">Siphon/mantle</tissue>
    </source>
</reference>
<dbReference type="PANTHER" id="PTHR10841">
    <property type="entry name" value="SYNAPSIN"/>
    <property type="match status" value="1"/>
</dbReference>
<dbReference type="Proteomes" id="UP001164746">
    <property type="component" value="Chromosome 14"/>
</dbReference>
<dbReference type="InterPro" id="IPR020898">
    <property type="entry name" value="Synapsin_ATP-bd_dom"/>
</dbReference>
<sequence>MLEQVQVNERYKMWVDECCKIFGGLDVVVVEAIQGKDGKEYIVGINDSAMTLLGESQEEDRKHIAELTLAKMQAFLKPVNTNIKSSNTSSVIGYTMNGNGSGLGTGSIGQTMTGSQPNRPPLPAGAQQRPPDPRAQQGLVQQQWPPSTQHGSPRPSSNAWGPTTAAAPAAARTTTQTDAPRTVEGRGGGHHEKPPYISSITN</sequence>
<dbReference type="PANTHER" id="PTHR10841:SF17">
    <property type="entry name" value="SYNAPSIN"/>
    <property type="match status" value="1"/>
</dbReference>
<feature type="compositionally biased region" description="Basic and acidic residues" evidence="1">
    <location>
        <begin position="181"/>
        <end position="194"/>
    </location>
</feature>
<feature type="compositionally biased region" description="Low complexity" evidence="1">
    <location>
        <begin position="162"/>
        <end position="180"/>
    </location>
</feature>
<proteinExistence type="predicted"/>
<evidence type="ECO:0000256" key="1">
    <source>
        <dbReference type="SAM" id="MobiDB-lite"/>
    </source>
</evidence>
<protein>
    <submittedName>
        <fullName evidence="3">SYN-like protein</fullName>
    </submittedName>
</protein>
<feature type="compositionally biased region" description="Polar residues" evidence="1">
    <location>
        <begin position="139"/>
        <end position="161"/>
    </location>
</feature>
<feature type="region of interest" description="Disordered" evidence="1">
    <location>
        <begin position="102"/>
        <end position="202"/>
    </location>
</feature>
<dbReference type="Gene3D" id="3.30.470.20">
    <property type="entry name" value="ATP-grasp fold, B domain"/>
    <property type="match status" value="1"/>
</dbReference>
<gene>
    <name evidence="3" type="ORF">MAR_010741</name>
</gene>
<evidence type="ECO:0000259" key="2">
    <source>
        <dbReference type="Pfam" id="PF02750"/>
    </source>
</evidence>